<comment type="similarity">
    <text evidence="11">Belongs to the DMA1 family.</text>
</comment>
<dbReference type="EMBL" id="LSBJ02000007">
    <property type="protein sequence ID" value="OAQ62383.1"/>
    <property type="molecule type" value="Genomic_DNA"/>
</dbReference>
<evidence type="ECO:0000256" key="13">
    <source>
        <dbReference type="PROSITE-ProRule" id="PRU00175"/>
    </source>
</evidence>
<reference evidence="17 18" key="1">
    <citation type="journal article" date="2016" name="PLoS Pathog.">
        <title>Biosynthesis of antibiotic leucinostatins in bio-control fungus Purpureocillium lilacinum and their inhibition on phytophthora revealed by genome mining.</title>
        <authorList>
            <person name="Wang G."/>
            <person name="Liu Z."/>
            <person name="Lin R."/>
            <person name="Li E."/>
            <person name="Mao Z."/>
            <person name="Ling J."/>
            <person name="Yang Y."/>
            <person name="Yin W.B."/>
            <person name="Xie B."/>
        </authorList>
    </citation>
    <scope>NUCLEOTIDE SEQUENCE [LARGE SCALE GENOMIC DNA]</scope>
    <source>
        <strain evidence="17">170</strain>
    </source>
</reference>
<dbReference type="InterPro" id="IPR000253">
    <property type="entry name" value="FHA_dom"/>
</dbReference>
<feature type="compositionally biased region" description="Low complexity" evidence="14">
    <location>
        <begin position="126"/>
        <end position="139"/>
    </location>
</feature>
<sequence length="579" mass="61392">MFTQPVSSPPPGPQTANPVSPSRPSRLRGLSYLRNYTHSHLLSRDSHHSSSNGNANASPRSTTQNGNLTRSVSYTPSSTLSAASHNPNRLTLVSSSPDATPSRPSQQQQSADSNGNSSSSPPPTIPESESTPPQTSATSLNVSPDTTSTNGQTNMAGTRARAASSADATTAASSSAHGAGAANNGASETVPSIRFSAYYDPRSTRPSLSFPPITRTLPNGTEVIRVGRYSERDGQAAHMNSNQPSAAPVGFKSKVVSRRHCEFWCEDGKWFIKDVKSSSGTFLNHIRLSPPSQESKAYPVNDGDIVQLGIDFKGGEEMIFRCVKMRLELNRGWQNKLNSFNVAAHKRLRTMASSNAAAGAAGSSSQDCSICLNSIAPCQSLFVAPCSHTWHFKCVRSLLTSPQYPIFVCPNCRAGADLEADVEEPSEEWQQLDDDDEMDTDKKEAENPQPEQSSAPESPAEAAEAQDPDAMDVTVSVNMADSPAGRPAGNLPHTASEPLPIRNPASGSGRVGHLRENRSPSPSSSGAEGPITPRNNAGPWVFDGSAGQRPADGNPEMRSLDAAAEMDVSGANHSDDSSR</sequence>
<evidence type="ECO:0000256" key="14">
    <source>
        <dbReference type="SAM" id="MobiDB-lite"/>
    </source>
</evidence>
<keyword evidence="10" id="KW-0131">Cell cycle</keyword>
<evidence type="ECO:0000256" key="12">
    <source>
        <dbReference type="ARBA" id="ARBA00080465"/>
    </source>
</evidence>
<dbReference type="Pfam" id="PF17123">
    <property type="entry name" value="zf-RING_11"/>
    <property type="match status" value="1"/>
</dbReference>
<dbReference type="GO" id="GO:0006511">
    <property type="term" value="P:ubiquitin-dependent protein catabolic process"/>
    <property type="evidence" value="ECO:0007669"/>
    <property type="project" value="TreeGrafter"/>
</dbReference>
<dbReference type="AlphaFoldDB" id="A0A179FBD2"/>
<proteinExistence type="inferred from homology"/>
<feature type="compositionally biased region" description="Low complexity" evidence="14">
    <location>
        <begin position="156"/>
        <end position="187"/>
    </location>
</feature>
<dbReference type="InterPro" id="IPR008984">
    <property type="entry name" value="SMAD_FHA_dom_sf"/>
</dbReference>
<dbReference type="InterPro" id="IPR013083">
    <property type="entry name" value="Znf_RING/FYVE/PHD"/>
</dbReference>
<dbReference type="SUPFAM" id="SSF57850">
    <property type="entry name" value="RING/U-box"/>
    <property type="match status" value="1"/>
</dbReference>
<evidence type="ECO:0000313" key="17">
    <source>
        <dbReference type="EMBL" id="OAQ62383.1"/>
    </source>
</evidence>
<dbReference type="GO" id="GO:0000132">
    <property type="term" value="P:establishment of mitotic spindle orientation"/>
    <property type="evidence" value="ECO:0007669"/>
    <property type="project" value="UniProtKB-ARBA"/>
</dbReference>
<dbReference type="SMART" id="SM00184">
    <property type="entry name" value="RING"/>
    <property type="match status" value="1"/>
</dbReference>
<evidence type="ECO:0000256" key="6">
    <source>
        <dbReference type="ARBA" id="ARBA00022723"/>
    </source>
</evidence>
<dbReference type="GO" id="GO:0090337">
    <property type="term" value="P:regulation of formin-nucleated actin cable assembly"/>
    <property type="evidence" value="ECO:0007669"/>
    <property type="project" value="UniProtKB-ARBA"/>
</dbReference>
<dbReference type="GO" id="GO:0008270">
    <property type="term" value="F:zinc ion binding"/>
    <property type="evidence" value="ECO:0007669"/>
    <property type="project" value="UniProtKB-KW"/>
</dbReference>
<evidence type="ECO:0000256" key="3">
    <source>
        <dbReference type="ARBA" id="ARBA00012483"/>
    </source>
</evidence>
<dbReference type="GO" id="GO:0005829">
    <property type="term" value="C:cytosol"/>
    <property type="evidence" value="ECO:0007669"/>
    <property type="project" value="TreeGrafter"/>
</dbReference>
<dbReference type="Gene3D" id="2.60.200.20">
    <property type="match status" value="1"/>
</dbReference>
<evidence type="ECO:0000256" key="9">
    <source>
        <dbReference type="ARBA" id="ARBA00022833"/>
    </source>
</evidence>
<evidence type="ECO:0000256" key="11">
    <source>
        <dbReference type="ARBA" id="ARBA00061209"/>
    </source>
</evidence>
<dbReference type="InterPro" id="IPR001841">
    <property type="entry name" value="Znf_RING"/>
</dbReference>
<dbReference type="SMART" id="SM00240">
    <property type="entry name" value="FHA"/>
    <property type="match status" value="1"/>
</dbReference>
<dbReference type="OrthoDB" id="687730at2759"/>
<dbReference type="PANTHER" id="PTHR15067:SF7">
    <property type="entry name" value="E3 UBIQUITIN-PROTEIN LIGASE DMA1-RELATED"/>
    <property type="match status" value="1"/>
</dbReference>
<evidence type="ECO:0000259" key="16">
    <source>
        <dbReference type="PROSITE" id="PS50089"/>
    </source>
</evidence>
<dbReference type="SUPFAM" id="SSF49879">
    <property type="entry name" value="SMAD/FHA domain"/>
    <property type="match status" value="1"/>
</dbReference>
<keyword evidence="8" id="KW-0833">Ubl conjugation pathway</keyword>
<name>A0A179FBD2_METCM</name>
<dbReference type="EC" id="2.3.2.27" evidence="3"/>
<organism evidence="17 18">
    <name type="scientific">Pochonia chlamydosporia 170</name>
    <dbReference type="NCBI Taxonomy" id="1380566"/>
    <lineage>
        <taxon>Eukaryota</taxon>
        <taxon>Fungi</taxon>
        <taxon>Dikarya</taxon>
        <taxon>Ascomycota</taxon>
        <taxon>Pezizomycotina</taxon>
        <taxon>Sordariomycetes</taxon>
        <taxon>Hypocreomycetidae</taxon>
        <taxon>Hypocreales</taxon>
        <taxon>Clavicipitaceae</taxon>
        <taxon>Pochonia</taxon>
    </lineage>
</organism>
<dbReference type="PROSITE" id="PS50089">
    <property type="entry name" value="ZF_RING_2"/>
    <property type="match status" value="1"/>
</dbReference>
<keyword evidence="9" id="KW-0862">Zinc</keyword>
<feature type="compositionally biased region" description="Acidic residues" evidence="14">
    <location>
        <begin position="420"/>
        <end position="439"/>
    </location>
</feature>
<dbReference type="PANTHER" id="PTHR15067">
    <property type="entry name" value="E3 UBIQUITIN-PROTEIN LIGASE RNF8"/>
    <property type="match status" value="1"/>
</dbReference>
<feature type="domain" description="RING-type" evidence="16">
    <location>
        <begin position="368"/>
        <end position="413"/>
    </location>
</feature>
<evidence type="ECO:0000256" key="7">
    <source>
        <dbReference type="ARBA" id="ARBA00022771"/>
    </source>
</evidence>
<evidence type="ECO:0000256" key="4">
    <source>
        <dbReference type="ARBA" id="ARBA00022490"/>
    </source>
</evidence>
<feature type="compositionally biased region" description="Low complexity" evidence="14">
    <location>
        <begin position="448"/>
        <end position="463"/>
    </location>
</feature>
<feature type="region of interest" description="Disordered" evidence="14">
    <location>
        <begin position="420"/>
        <end position="579"/>
    </location>
</feature>
<evidence type="ECO:0000259" key="15">
    <source>
        <dbReference type="PROSITE" id="PS50006"/>
    </source>
</evidence>
<dbReference type="KEGG" id="pchm:VFPPC_06990"/>
<dbReference type="GO" id="GO:0097271">
    <property type="term" value="P:protein localization to bud neck"/>
    <property type="evidence" value="ECO:0007669"/>
    <property type="project" value="UniProtKB-ARBA"/>
</dbReference>
<evidence type="ECO:0000256" key="8">
    <source>
        <dbReference type="ARBA" id="ARBA00022786"/>
    </source>
</evidence>
<evidence type="ECO:0000256" key="1">
    <source>
        <dbReference type="ARBA" id="ARBA00000900"/>
    </source>
</evidence>
<comment type="caution">
    <text evidence="17">The sequence shown here is derived from an EMBL/GenBank/DDBJ whole genome shotgun (WGS) entry which is preliminary data.</text>
</comment>
<keyword evidence="4" id="KW-0963">Cytoplasm</keyword>
<accession>A0A179FBD2</accession>
<comment type="subcellular location">
    <subcellularLocation>
        <location evidence="2">Cytoplasm</location>
    </subcellularLocation>
</comment>
<dbReference type="Gene3D" id="3.30.40.10">
    <property type="entry name" value="Zinc/RING finger domain, C3HC4 (zinc finger)"/>
    <property type="match status" value="1"/>
</dbReference>
<dbReference type="GO" id="GO:0051865">
    <property type="term" value="P:protein autoubiquitination"/>
    <property type="evidence" value="ECO:0007669"/>
    <property type="project" value="UniProtKB-ARBA"/>
</dbReference>
<dbReference type="GO" id="GO:0061630">
    <property type="term" value="F:ubiquitin protein ligase activity"/>
    <property type="evidence" value="ECO:0007669"/>
    <property type="project" value="UniProtKB-EC"/>
</dbReference>
<keyword evidence="7 13" id="KW-0863">Zinc-finger</keyword>
<feature type="compositionally biased region" description="Low complexity" evidence="14">
    <location>
        <begin position="18"/>
        <end position="40"/>
    </location>
</feature>
<dbReference type="Proteomes" id="UP000078397">
    <property type="component" value="Unassembled WGS sequence"/>
</dbReference>
<feature type="compositionally biased region" description="Low complexity" evidence="14">
    <location>
        <begin position="49"/>
        <end position="58"/>
    </location>
</feature>
<dbReference type="GO" id="GO:0032153">
    <property type="term" value="C:cell division site"/>
    <property type="evidence" value="ECO:0007669"/>
    <property type="project" value="TreeGrafter"/>
</dbReference>
<dbReference type="PROSITE" id="PS50006">
    <property type="entry name" value="FHA_DOMAIN"/>
    <property type="match status" value="1"/>
</dbReference>
<dbReference type="GO" id="GO:0000151">
    <property type="term" value="C:ubiquitin ligase complex"/>
    <property type="evidence" value="ECO:0007669"/>
    <property type="project" value="TreeGrafter"/>
</dbReference>
<dbReference type="GO" id="GO:0000921">
    <property type="term" value="P:septin ring assembly"/>
    <property type="evidence" value="ECO:0007669"/>
    <property type="project" value="UniProtKB-ARBA"/>
</dbReference>
<evidence type="ECO:0000256" key="10">
    <source>
        <dbReference type="ARBA" id="ARBA00023306"/>
    </source>
</evidence>
<comment type="catalytic activity">
    <reaction evidence="1">
        <text>S-ubiquitinyl-[E2 ubiquitin-conjugating enzyme]-L-cysteine + [acceptor protein]-L-lysine = [E2 ubiquitin-conjugating enzyme]-L-cysteine + N(6)-ubiquitinyl-[acceptor protein]-L-lysine.</text>
        <dbReference type="EC" id="2.3.2.27"/>
    </reaction>
</comment>
<feature type="region of interest" description="Disordered" evidence="14">
    <location>
        <begin position="1"/>
        <end position="187"/>
    </location>
</feature>
<dbReference type="GeneID" id="28849920"/>
<protein>
    <recommendedName>
        <fullName evidence="3">RING-type E3 ubiquitin transferase</fullName>
        <ecNumber evidence="3">2.3.2.27</ecNumber>
    </recommendedName>
    <alternativeName>
        <fullName evidence="12">Checkpoint forkhead associated with RING domains-containing protein 1</fullName>
    </alternativeName>
</protein>
<dbReference type="Pfam" id="PF00498">
    <property type="entry name" value="FHA"/>
    <property type="match status" value="1"/>
</dbReference>
<feature type="domain" description="FHA" evidence="15">
    <location>
        <begin position="224"/>
        <end position="288"/>
    </location>
</feature>
<dbReference type="STRING" id="1380566.A0A179FBD2"/>
<feature type="compositionally biased region" description="Polar residues" evidence="14">
    <location>
        <begin position="140"/>
        <end position="155"/>
    </location>
</feature>
<feature type="compositionally biased region" description="Polar residues" evidence="14">
    <location>
        <begin position="59"/>
        <end position="104"/>
    </location>
</feature>
<keyword evidence="18" id="KW-1185">Reference proteome</keyword>
<evidence type="ECO:0000313" key="18">
    <source>
        <dbReference type="Proteomes" id="UP000078397"/>
    </source>
</evidence>
<evidence type="ECO:0000256" key="5">
    <source>
        <dbReference type="ARBA" id="ARBA00022679"/>
    </source>
</evidence>
<gene>
    <name evidence="17" type="ORF">VFPPC_06990</name>
</gene>
<dbReference type="FunFam" id="3.30.40.10:FF:000426">
    <property type="entry name" value="DMA1p Ubiquitin-protein ligase (E3)"/>
    <property type="match status" value="1"/>
</dbReference>
<evidence type="ECO:0000256" key="2">
    <source>
        <dbReference type="ARBA" id="ARBA00004496"/>
    </source>
</evidence>
<keyword evidence="5" id="KW-0808">Transferase</keyword>
<feature type="compositionally biased region" description="Low complexity" evidence="14">
    <location>
        <begin position="105"/>
        <end position="119"/>
    </location>
</feature>
<keyword evidence="6" id="KW-0479">Metal-binding</keyword>
<dbReference type="RefSeq" id="XP_018140087.1">
    <property type="nucleotide sequence ID" value="XM_018285926.1"/>
</dbReference>
<dbReference type="FunFam" id="2.60.200.20:FF:000030">
    <property type="entry name" value="FHA domain-containing protein"/>
    <property type="match status" value="1"/>
</dbReference>
<dbReference type="GO" id="GO:0031578">
    <property type="term" value="P:mitotic spindle orientation checkpoint signaling"/>
    <property type="evidence" value="ECO:0007669"/>
    <property type="project" value="UniProtKB-ARBA"/>
</dbReference>